<dbReference type="InterPro" id="IPR020846">
    <property type="entry name" value="MFS_dom"/>
</dbReference>
<feature type="transmembrane region" description="Helical" evidence="7">
    <location>
        <begin position="203"/>
        <end position="223"/>
    </location>
</feature>
<feature type="transmembrane region" description="Helical" evidence="7">
    <location>
        <begin position="271"/>
        <end position="293"/>
    </location>
</feature>
<evidence type="ECO:0000259" key="8">
    <source>
        <dbReference type="PROSITE" id="PS50850"/>
    </source>
</evidence>
<feature type="transmembrane region" description="Helical" evidence="7">
    <location>
        <begin position="115"/>
        <end position="139"/>
    </location>
</feature>
<keyword evidence="5 7" id="KW-1133">Transmembrane helix</keyword>
<evidence type="ECO:0000256" key="3">
    <source>
        <dbReference type="ARBA" id="ARBA00022475"/>
    </source>
</evidence>
<evidence type="ECO:0000256" key="1">
    <source>
        <dbReference type="ARBA" id="ARBA00004651"/>
    </source>
</evidence>
<dbReference type="CDD" id="cd17503">
    <property type="entry name" value="MFS_LmrB_MDR_like"/>
    <property type="match status" value="1"/>
</dbReference>
<evidence type="ECO:0000256" key="7">
    <source>
        <dbReference type="SAM" id="Phobius"/>
    </source>
</evidence>
<keyword evidence="10" id="KW-1185">Reference proteome</keyword>
<dbReference type="Pfam" id="PF07690">
    <property type="entry name" value="MFS_1"/>
    <property type="match status" value="1"/>
</dbReference>
<feature type="transmembrane region" description="Helical" evidence="7">
    <location>
        <begin position="335"/>
        <end position="360"/>
    </location>
</feature>
<gene>
    <name evidence="9" type="ORF">KO353_13600</name>
</gene>
<name>A0A975YL09_9PROT</name>
<dbReference type="InterPro" id="IPR011701">
    <property type="entry name" value="MFS"/>
</dbReference>
<dbReference type="PANTHER" id="PTHR23501:SF1">
    <property type="entry name" value="TRANSPORT PROTEIN HSRA-RELATED"/>
    <property type="match status" value="1"/>
</dbReference>
<accession>A0A975YL09</accession>
<dbReference type="PROSITE" id="PS50850">
    <property type="entry name" value="MFS"/>
    <property type="match status" value="1"/>
</dbReference>
<keyword evidence="4 7" id="KW-0812">Transmembrane</keyword>
<dbReference type="GO" id="GO:0005886">
    <property type="term" value="C:plasma membrane"/>
    <property type="evidence" value="ECO:0007669"/>
    <property type="project" value="UniProtKB-SubCell"/>
</dbReference>
<dbReference type="InterPro" id="IPR004638">
    <property type="entry name" value="EmrB-like"/>
</dbReference>
<feature type="transmembrane region" description="Helical" evidence="7">
    <location>
        <begin position="178"/>
        <end position="197"/>
    </location>
</feature>
<dbReference type="Proteomes" id="UP000694001">
    <property type="component" value="Chromosome"/>
</dbReference>
<evidence type="ECO:0000313" key="9">
    <source>
        <dbReference type="EMBL" id="QXM26349.1"/>
    </source>
</evidence>
<comment type="subcellular location">
    <subcellularLocation>
        <location evidence="1">Cell membrane</location>
        <topology evidence="1">Multi-pass membrane protein</topology>
    </subcellularLocation>
</comment>
<evidence type="ECO:0000256" key="4">
    <source>
        <dbReference type="ARBA" id="ARBA00022692"/>
    </source>
</evidence>
<dbReference type="KEGG" id="elio:KO353_13600"/>
<feature type="transmembrane region" description="Helical" evidence="7">
    <location>
        <begin position="27"/>
        <end position="49"/>
    </location>
</feature>
<protein>
    <submittedName>
        <fullName evidence="9">Multidrug efflux MFS transporter</fullName>
    </submittedName>
</protein>
<dbReference type="NCBIfam" id="TIGR00711">
    <property type="entry name" value="efflux_EmrB"/>
    <property type="match status" value="1"/>
</dbReference>
<dbReference type="GO" id="GO:0022857">
    <property type="term" value="F:transmembrane transporter activity"/>
    <property type="evidence" value="ECO:0007669"/>
    <property type="project" value="InterPro"/>
</dbReference>
<proteinExistence type="predicted"/>
<evidence type="ECO:0000256" key="5">
    <source>
        <dbReference type="ARBA" id="ARBA00022989"/>
    </source>
</evidence>
<organism evidence="9 10">
    <name type="scientific">Elioraea tepida</name>
    <dbReference type="NCBI Taxonomy" id="2843330"/>
    <lineage>
        <taxon>Bacteria</taxon>
        <taxon>Pseudomonadati</taxon>
        <taxon>Pseudomonadota</taxon>
        <taxon>Alphaproteobacteria</taxon>
        <taxon>Acetobacterales</taxon>
        <taxon>Elioraeaceae</taxon>
        <taxon>Elioraea</taxon>
    </lineage>
</organism>
<feature type="transmembrane region" description="Helical" evidence="7">
    <location>
        <begin position="305"/>
        <end position="329"/>
    </location>
</feature>
<evidence type="ECO:0000313" key="10">
    <source>
        <dbReference type="Proteomes" id="UP000694001"/>
    </source>
</evidence>
<keyword evidence="2" id="KW-0813">Transport</keyword>
<feature type="transmembrane region" description="Helical" evidence="7">
    <location>
        <begin position="61"/>
        <end position="80"/>
    </location>
</feature>
<dbReference type="EMBL" id="CP076448">
    <property type="protein sequence ID" value="QXM26349.1"/>
    <property type="molecule type" value="Genomic_DNA"/>
</dbReference>
<feature type="transmembrane region" description="Helical" evidence="7">
    <location>
        <begin position="86"/>
        <end position="103"/>
    </location>
</feature>
<evidence type="ECO:0000256" key="6">
    <source>
        <dbReference type="ARBA" id="ARBA00023136"/>
    </source>
</evidence>
<dbReference type="AlphaFoldDB" id="A0A975YL09"/>
<sequence length="444" mass="46045">MQNVDQTVIATALPAMAASFGSDVLRLSLALTAYMLSLAVFIPASGWVADRFGAREVFRSAIIVFCLGSALSGLSTSLPLLVAGRVIQGVGGALMVPVGRLVLLRTVPKQKLVDAMAWLTVPALIGPIVGPPLGGLIVTHASWRWVFFLNLPMGALGLGLVSRLIPPGRPSVRRSLDGLGLALSGLGLAGLIFGSELVSRPVFGRGVGLAILGVGLASCALYVRHALKVPRPIIDLRLLSVPSFGLSVHAGSLFRIGVGAVPFLLPTMLQVGFGMSAAEAGLVTFSASVGALVMKPAAGPLIRRFGFRALLIWNGVVSVATLAACALFRHDTPWWAMHAVLVAGGFFRSLQFTAFNTIAFADIREHRMADATGFYSTMQQVSLTLGVVTAAAVLEVSMGAAGHAAPDASDFAAGFLAVSAVMALSVPVLARLPRDAGAVLAGRR</sequence>
<feature type="transmembrane region" description="Helical" evidence="7">
    <location>
        <begin position="244"/>
        <end position="265"/>
    </location>
</feature>
<feature type="transmembrane region" description="Helical" evidence="7">
    <location>
        <begin position="145"/>
        <end position="166"/>
    </location>
</feature>
<evidence type="ECO:0000256" key="2">
    <source>
        <dbReference type="ARBA" id="ARBA00022448"/>
    </source>
</evidence>
<feature type="domain" description="Major facilitator superfamily (MFS) profile" evidence="8">
    <location>
        <begin position="1"/>
        <end position="437"/>
    </location>
</feature>
<keyword evidence="3" id="KW-1003">Cell membrane</keyword>
<dbReference type="PANTHER" id="PTHR23501">
    <property type="entry name" value="MAJOR FACILITATOR SUPERFAMILY"/>
    <property type="match status" value="1"/>
</dbReference>
<reference evidence="9" key="1">
    <citation type="submission" date="2021-06" db="EMBL/GenBank/DDBJ databases">
        <title>Elioraea tepida, sp. nov., a moderately thermophilic aerobic anoxygenic phototrophic bacterium isolated from an alkaline siliceous hot spring mat community in Yellowstone National Park, WY, USA.</title>
        <authorList>
            <person name="Saini M.K."/>
            <person name="Yoshida S."/>
            <person name="Sebastian A."/>
            <person name="Hirose S."/>
            <person name="Hara E."/>
            <person name="Tamaki H."/>
            <person name="Soulier N.T."/>
            <person name="Albert I."/>
            <person name="Hanada S."/>
            <person name="Bryant D.A."/>
            <person name="Tank M."/>
        </authorList>
    </citation>
    <scope>NUCLEOTIDE SEQUENCE</scope>
    <source>
        <strain evidence="9">MS-P2</strain>
    </source>
</reference>
<feature type="transmembrane region" description="Helical" evidence="7">
    <location>
        <begin position="411"/>
        <end position="430"/>
    </location>
</feature>
<keyword evidence="6 7" id="KW-0472">Membrane</keyword>
<feature type="transmembrane region" description="Helical" evidence="7">
    <location>
        <begin position="381"/>
        <end position="405"/>
    </location>
</feature>